<dbReference type="InterPro" id="IPR015424">
    <property type="entry name" value="PyrdxlP-dep_Trfase"/>
</dbReference>
<dbReference type="Pfam" id="PF06838">
    <property type="entry name" value="Met_gamma_lyase"/>
    <property type="match status" value="1"/>
</dbReference>
<dbReference type="PANTHER" id="PTHR46658">
    <property type="entry name" value="CYS OR MET METABOLISM PYRIDOXAL-PHOSPHATE-DEPENDENT ENZYME"/>
    <property type="match status" value="1"/>
</dbReference>
<dbReference type="Proteomes" id="UP000214689">
    <property type="component" value="Chromosome"/>
</dbReference>
<gene>
    <name evidence="1" type="ORF">AXF17_05935</name>
</gene>
<dbReference type="Gene3D" id="3.40.640.10">
    <property type="entry name" value="Type I PLP-dependent aspartate aminotransferase-like (Major domain)"/>
    <property type="match status" value="1"/>
</dbReference>
<dbReference type="Gene3D" id="3.90.1150.60">
    <property type="entry name" value="Methioning gamme-lyase, C-terminal domain"/>
    <property type="match status" value="1"/>
</dbReference>
<accession>A0A223ASS6</accession>
<keyword evidence="2" id="KW-1185">Reference proteome</keyword>
<dbReference type="SUPFAM" id="SSF53383">
    <property type="entry name" value="PLP-dependent transferases"/>
    <property type="match status" value="1"/>
</dbReference>
<name>A0A223ASS6_9FIRM</name>
<dbReference type="EMBL" id="CP016199">
    <property type="protein sequence ID" value="ASS38010.1"/>
    <property type="molecule type" value="Genomic_DNA"/>
</dbReference>
<proteinExistence type="predicted"/>
<sequence>MTSYNEHLIKNFGIKPAVLDIVDRAEEKLKEQFAELEDICAINQLKVLGAFQDNKISDSHFAWNTGYGYDDAGREAVEKVYASIFNTEAALVRPNIVNGTHALSTTLFGLLKPGEELIYVTGRPYDTLQTVIGINDHEYMGTLTDYGIKYSEVELNDNWDVDLEAIKRSLHENTRVVAMQRSTGYDWRPAITLDSIRKVPDFIHEIRPDIIVMVDNCYGEFVSAEEPTDFGVDVIAGSLIKNPGGGLALSGGYICGKEELIERISYRLTCPGIGSECGLTFGQNRSVLQGIFLAPKIVNAALKGAMLCGTVYDMLGYEVCPPVSAERSDIVEAIKFKDPNLAIAFIQAIQSAAPIDAYVTPIPWDMPGYDDQVIMAAGAFVQGSSIELSADAPLREPYIAYYQGGLTYEHARFGIIKSLHELVNRGLIDVNKTQGDNRI</sequence>
<dbReference type="RefSeq" id="WP_094234245.1">
    <property type="nucleotide sequence ID" value="NZ_CP016199.1"/>
</dbReference>
<dbReference type="AlphaFoldDB" id="A0A223ASS6"/>
<evidence type="ECO:0000313" key="2">
    <source>
        <dbReference type="Proteomes" id="UP000214689"/>
    </source>
</evidence>
<dbReference type="PANTHER" id="PTHR46658:SF1">
    <property type="entry name" value="CYS OR MET METABOLISM PYRIDOXAL-PHOSPHATE-DEPENDENT ENZYME"/>
    <property type="match status" value="1"/>
</dbReference>
<dbReference type="InterPro" id="IPR009651">
    <property type="entry name" value="Met_g_lyase_put"/>
</dbReference>
<organism evidence="1 2">
    <name type="scientific">Mogibacterium pumilum</name>
    <dbReference type="NCBI Taxonomy" id="86332"/>
    <lineage>
        <taxon>Bacteria</taxon>
        <taxon>Bacillati</taxon>
        <taxon>Bacillota</taxon>
        <taxon>Clostridia</taxon>
        <taxon>Peptostreptococcales</taxon>
        <taxon>Anaerovoracaceae</taxon>
        <taxon>Mogibacterium</taxon>
    </lineage>
</organism>
<dbReference type="InterPro" id="IPR015421">
    <property type="entry name" value="PyrdxlP-dep_Trfase_major"/>
</dbReference>
<dbReference type="OrthoDB" id="9764766at2"/>
<evidence type="ECO:0008006" key="3">
    <source>
        <dbReference type="Google" id="ProtNLM"/>
    </source>
</evidence>
<reference evidence="2" key="1">
    <citation type="submission" date="2016-05" db="EMBL/GenBank/DDBJ databases">
        <authorList>
            <person name="Holder M.E."/>
            <person name="Ajami N.J."/>
            <person name="Petrosino J.F."/>
        </authorList>
    </citation>
    <scope>NUCLEOTIDE SEQUENCE [LARGE SCALE GENOMIC DNA]</scope>
    <source>
        <strain evidence="2">ATCC 700696</strain>
    </source>
</reference>
<evidence type="ECO:0000313" key="1">
    <source>
        <dbReference type="EMBL" id="ASS38010.1"/>
    </source>
</evidence>
<protein>
    <recommendedName>
        <fullName evidence="3">Aluminum resistance protein</fullName>
    </recommendedName>
</protein>